<sequence>MLLLLLIWMHCFLWYVLLTFYWQHYAMVVLIRIIHC</sequence>
<proteinExistence type="predicted"/>
<name>A0A0A9SQ24_ARUDO</name>
<protein>
    <submittedName>
        <fullName evidence="1">Uncharacterized protein</fullName>
    </submittedName>
</protein>
<dbReference type="EMBL" id="GBRH01262551">
    <property type="protein sequence ID" value="JAD35344.1"/>
    <property type="molecule type" value="Transcribed_RNA"/>
</dbReference>
<reference evidence="1" key="2">
    <citation type="journal article" date="2015" name="Data Brief">
        <title>Shoot transcriptome of the giant reed, Arundo donax.</title>
        <authorList>
            <person name="Barrero R.A."/>
            <person name="Guerrero F.D."/>
            <person name="Moolhuijzen P."/>
            <person name="Goolsby J.A."/>
            <person name="Tidwell J."/>
            <person name="Bellgard S.E."/>
            <person name="Bellgard M.I."/>
        </authorList>
    </citation>
    <scope>NUCLEOTIDE SEQUENCE</scope>
    <source>
        <tissue evidence="1">Shoot tissue taken approximately 20 cm above the soil surface</tissue>
    </source>
</reference>
<evidence type="ECO:0000313" key="1">
    <source>
        <dbReference type="EMBL" id="JAD35344.1"/>
    </source>
</evidence>
<dbReference type="AlphaFoldDB" id="A0A0A9SQ24"/>
<accession>A0A0A9SQ24</accession>
<organism evidence="1">
    <name type="scientific">Arundo donax</name>
    <name type="common">Giant reed</name>
    <name type="synonym">Donax arundinaceus</name>
    <dbReference type="NCBI Taxonomy" id="35708"/>
    <lineage>
        <taxon>Eukaryota</taxon>
        <taxon>Viridiplantae</taxon>
        <taxon>Streptophyta</taxon>
        <taxon>Embryophyta</taxon>
        <taxon>Tracheophyta</taxon>
        <taxon>Spermatophyta</taxon>
        <taxon>Magnoliopsida</taxon>
        <taxon>Liliopsida</taxon>
        <taxon>Poales</taxon>
        <taxon>Poaceae</taxon>
        <taxon>PACMAD clade</taxon>
        <taxon>Arundinoideae</taxon>
        <taxon>Arundineae</taxon>
        <taxon>Arundo</taxon>
    </lineage>
</organism>
<reference evidence="1" key="1">
    <citation type="submission" date="2014-09" db="EMBL/GenBank/DDBJ databases">
        <authorList>
            <person name="Magalhaes I.L.F."/>
            <person name="Oliveira U."/>
            <person name="Santos F.R."/>
            <person name="Vidigal T.H.D.A."/>
            <person name="Brescovit A.D."/>
            <person name="Santos A.J."/>
        </authorList>
    </citation>
    <scope>NUCLEOTIDE SEQUENCE</scope>
    <source>
        <tissue evidence="1">Shoot tissue taken approximately 20 cm above the soil surface</tissue>
    </source>
</reference>